<feature type="compositionally biased region" description="Low complexity" evidence="1">
    <location>
        <begin position="49"/>
        <end position="59"/>
    </location>
</feature>
<dbReference type="STRING" id="1778.A9W97_24250"/>
<feature type="compositionally biased region" description="Polar residues" evidence="1">
    <location>
        <begin position="125"/>
        <end position="136"/>
    </location>
</feature>
<comment type="caution">
    <text evidence="3">The sequence shown here is derived from an EMBL/GenBank/DDBJ whole genome shotgun (WGS) entry which is preliminary data.</text>
</comment>
<dbReference type="Proteomes" id="UP000051677">
    <property type="component" value="Unassembled WGS sequence"/>
</dbReference>
<proteinExistence type="predicted"/>
<dbReference type="RefSeq" id="WP_055581707.1">
    <property type="nucleotide sequence ID" value="NZ_LKTM01000380.1"/>
</dbReference>
<reference evidence="3 4" key="1">
    <citation type="submission" date="2015-10" db="EMBL/GenBank/DDBJ databases">
        <title>Mycobacterium gordonae draft genome assembly.</title>
        <authorList>
            <person name="Ustinova V."/>
            <person name="Smirnova T."/>
            <person name="Blagodatskikh K."/>
            <person name="Varlamov D."/>
            <person name="Larionova E."/>
            <person name="Chernousova L."/>
        </authorList>
    </citation>
    <scope>NUCLEOTIDE SEQUENCE [LARGE SCALE GENOMIC DNA]</scope>
    <source>
        <strain evidence="3 4">CTRI 14-8773</strain>
    </source>
</reference>
<dbReference type="EMBL" id="LKTM01000380">
    <property type="protein sequence ID" value="KQH75341.1"/>
    <property type="molecule type" value="Genomic_DNA"/>
</dbReference>
<protein>
    <recommendedName>
        <fullName evidence="5">Lipoprotein</fullName>
    </recommendedName>
</protein>
<feature type="chain" id="PRO_5006195587" description="Lipoprotein" evidence="2">
    <location>
        <begin position="30"/>
        <end position="164"/>
    </location>
</feature>
<keyword evidence="2" id="KW-0732">Signal</keyword>
<sequence>MGSKQLAVRGGAAALMVAGWFGAVGIAAADPDPDPTPAPAPAPSPSVAPAPSAAPAAAPKTTIDHDGIYTVGTDIAPGTYSTAGPVGTGTCYWKRTGNPDGALVDNAMTKKPQIVQIEPTDKTFKTSGCQPWQPTSDAPPPNTPGPQVQAGLGILNGLLAPHGP</sequence>
<evidence type="ECO:0000256" key="1">
    <source>
        <dbReference type="SAM" id="MobiDB-lite"/>
    </source>
</evidence>
<feature type="signal peptide" evidence="2">
    <location>
        <begin position="1"/>
        <end position="29"/>
    </location>
</feature>
<evidence type="ECO:0000313" key="4">
    <source>
        <dbReference type="Proteomes" id="UP000051677"/>
    </source>
</evidence>
<dbReference type="AlphaFoldDB" id="A0A0Q2Q5T2"/>
<evidence type="ECO:0000313" key="3">
    <source>
        <dbReference type="EMBL" id="KQH75341.1"/>
    </source>
</evidence>
<feature type="compositionally biased region" description="Pro residues" evidence="1">
    <location>
        <begin position="34"/>
        <end position="48"/>
    </location>
</feature>
<organism evidence="3 4">
    <name type="scientific">Mycobacterium gordonae</name>
    <dbReference type="NCBI Taxonomy" id="1778"/>
    <lineage>
        <taxon>Bacteria</taxon>
        <taxon>Bacillati</taxon>
        <taxon>Actinomycetota</taxon>
        <taxon>Actinomycetes</taxon>
        <taxon>Mycobacteriales</taxon>
        <taxon>Mycobacteriaceae</taxon>
        <taxon>Mycobacterium</taxon>
    </lineage>
</organism>
<name>A0A0Q2Q5T2_MYCGO</name>
<evidence type="ECO:0000256" key="2">
    <source>
        <dbReference type="SAM" id="SignalP"/>
    </source>
</evidence>
<feature type="region of interest" description="Disordered" evidence="1">
    <location>
        <begin position="31"/>
        <end position="64"/>
    </location>
</feature>
<gene>
    <name evidence="3" type="ORF">AO501_24775</name>
</gene>
<evidence type="ECO:0008006" key="5">
    <source>
        <dbReference type="Google" id="ProtNLM"/>
    </source>
</evidence>
<feature type="region of interest" description="Disordered" evidence="1">
    <location>
        <begin position="122"/>
        <end position="151"/>
    </location>
</feature>
<accession>A0A0Q2Q5T2</accession>